<organism evidence="2 3">
    <name type="scientific">Effusibacillus consociatus</name>
    <dbReference type="NCBI Taxonomy" id="1117041"/>
    <lineage>
        <taxon>Bacteria</taxon>
        <taxon>Bacillati</taxon>
        <taxon>Bacillota</taxon>
        <taxon>Bacilli</taxon>
        <taxon>Bacillales</taxon>
        <taxon>Alicyclobacillaceae</taxon>
        <taxon>Effusibacillus</taxon>
    </lineage>
</organism>
<dbReference type="EMBL" id="JBHSHC010000112">
    <property type="protein sequence ID" value="MFC4768649.1"/>
    <property type="molecule type" value="Genomic_DNA"/>
</dbReference>
<evidence type="ECO:0000313" key="2">
    <source>
        <dbReference type="EMBL" id="MFC4768649.1"/>
    </source>
</evidence>
<feature type="region of interest" description="Disordered" evidence="1">
    <location>
        <begin position="218"/>
        <end position="266"/>
    </location>
</feature>
<dbReference type="RefSeq" id="WP_380026599.1">
    <property type="nucleotide sequence ID" value="NZ_JBHSHC010000112.1"/>
</dbReference>
<feature type="compositionally biased region" description="Low complexity" evidence="1">
    <location>
        <begin position="255"/>
        <end position="266"/>
    </location>
</feature>
<reference evidence="3" key="1">
    <citation type="journal article" date="2019" name="Int. J. Syst. Evol. Microbiol.">
        <title>The Global Catalogue of Microorganisms (GCM) 10K type strain sequencing project: providing services to taxonomists for standard genome sequencing and annotation.</title>
        <authorList>
            <consortium name="The Broad Institute Genomics Platform"/>
            <consortium name="The Broad Institute Genome Sequencing Center for Infectious Disease"/>
            <person name="Wu L."/>
            <person name="Ma J."/>
        </authorList>
    </citation>
    <scope>NUCLEOTIDE SEQUENCE [LARGE SCALE GENOMIC DNA]</scope>
    <source>
        <strain evidence="3">WYCCWR 12678</strain>
    </source>
</reference>
<evidence type="ECO:0000313" key="3">
    <source>
        <dbReference type="Proteomes" id="UP001596002"/>
    </source>
</evidence>
<evidence type="ECO:0000256" key="1">
    <source>
        <dbReference type="SAM" id="MobiDB-lite"/>
    </source>
</evidence>
<dbReference type="Proteomes" id="UP001596002">
    <property type="component" value="Unassembled WGS sequence"/>
</dbReference>
<proteinExistence type="predicted"/>
<feature type="compositionally biased region" description="Low complexity" evidence="1">
    <location>
        <begin position="218"/>
        <end position="247"/>
    </location>
</feature>
<sequence>MKEGFIGRTCQTLSLPLYALMHDSIVKAMKGARVSRQVALAILGEIPKLSLSSKEQDELQNAKGAIELEDSFGSGNFFVIDAGSKEAFVCTDKKNADYLNQLLESHSNQDFLPAVESDPPVTIQAHSVQLQSADQAQTQVQQNQTSDQDLLLKMQLVEMLTKGNEQKNKRGVVKLGQRSQQKEQNVLQQVALLELLRGADSNELLKQLQMVQLIEQMSQSGNPQQGKQQEQPDQQNQMQQDAQMGNQQHRRQPNRRQQQNQQQQQGQDLLQTLQELQLLKALQSQS</sequence>
<accession>A0ABV9Q2Y8</accession>
<keyword evidence="3" id="KW-1185">Reference proteome</keyword>
<gene>
    <name evidence="2" type="ORF">ACFO8Q_14990</name>
</gene>
<comment type="caution">
    <text evidence="2">The sequence shown here is derived from an EMBL/GenBank/DDBJ whole genome shotgun (WGS) entry which is preliminary data.</text>
</comment>
<name>A0ABV9Q2Y8_9BACL</name>
<protein>
    <submittedName>
        <fullName evidence="2">Uncharacterized protein</fullName>
    </submittedName>
</protein>